<feature type="region of interest" description="Disordered" evidence="2">
    <location>
        <begin position="418"/>
        <end position="437"/>
    </location>
</feature>
<dbReference type="InterPro" id="IPR003615">
    <property type="entry name" value="HNH_nuc"/>
</dbReference>
<organism evidence="4 5">
    <name type="scientific">Nocardioides exalbidus</name>
    <dbReference type="NCBI Taxonomy" id="402596"/>
    <lineage>
        <taxon>Bacteria</taxon>
        <taxon>Bacillati</taxon>
        <taxon>Actinomycetota</taxon>
        <taxon>Actinomycetes</taxon>
        <taxon>Propionibacteriales</taxon>
        <taxon>Nocardioidaceae</taxon>
        <taxon>Nocardioides</taxon>
    </lineage>
</organism>
<evidence type="ECO:0000256" key="2">
    <source>
        <dbReference type="SAM" id="MobiDB-lite"/>
    </source>
</evidence>
<dbReference type="CDD" id="cd00085">
    <property type="entry name" value="HNHc"/>
    <property type="match status" value="1"/>
</dbReference>
<protein>
    <recommendedName>
        <fullName evidence="3">HNH nuclease domain-containing protein</fullName>
    </recommendedName>
</protein>
<dbReference type="STRING" id="402596.SAMN04489844_3401"/>
<dbReference type="InterPro" id="IPR003870">
    <property type="entry name" value="DUF222"/>
</dbReference>
<evidence type="ECO:0000259" key="3">
    <source>
        <dbReference type="SMART" id="SM00507"/>
    </source>
</evidence>
<sequence>MSPNAADEPVPAWATHELHALADELIHATGSREPVELLDQLDALERIKAAAAAAQVTVTALLAAATEDDEPHHGRRRPCRSASIGAEVGLAVRISPYQGEQRLLLSRRLHDDLPGVHASLARGDINETQALAVARQVAHLDPRQRGLVDTDITGGASGLVGLGDEKIRRRVRRSCLTVAADTETRRYERARADRHVTARQLDDGTGRITAVVPIEHLAAVRARLSQAAATARAAGDERTSSQVRADTLVERITGHDPATPLPVRVNLVISAESLLGDDDEPGDVDGVGWLPASLCTDLVRRASAAARASLRRLFVTPAERHLVALESRSRTFPAGLAELLGLRDGGACRTPGCGAPVRHRDHVVRDSDGGPTSAHNGQGLCERCNYVKETPGWTSWTASPPQGRHEVHGVTEHLRIFRSTSPPMPGGTGTPTPARSPGELHVLRALRLAA</sequence>
<dbReference type="Gene3D" id="1.10.30.50">
    <property type="match status" value="1"/>
</dbReference>
<evidence type="ECO:0000256" key="1">
    <source>
        <dbReference type="ARBA" id="ARBA00023450"/>
    </source>
</evidence>
<name>A0A1H4WYS7_9ACTN</name>
<dbReference type="Pfam" id="PF01844">
    <property type="entry name" value="HNH"/>
    <property type="match status" value="1"/>
</dbReference>
<dbReference type="RefSeq" id="WP_139306610.1">
    <property type="nucleotide sequence ID" value="NZ_FNRT01000002.1"/>
</dbReference>
<dbReference type="OrthoDB" id="5241234at2"/>
<dbReference type="Proteomes" id="UP000198742">
    <property type="component" value="Unassembled WGS sequence"/>
</dbReference>
<dbReference type="InterPro" id="IPR002711">
    <property type="entry name" value="HNH"/>
</dbReference>
<dbReference type="GO" id="GO:0003676">
    <property type="term" value="F:nucleic acid binding"/>
    <property type="evidence" value="ECO:0007669"/>
    <property type="project" value="InterPro"/>
</dbReference>
<dbReference type="GO" id="GO:0008270">
    <property type="term" value="F:zinc ion binding"/>
    <property type="evidence" value="ECO:0007669"/>
    <property type="project" value="InterPro"/>
</dbReference>
<dbReference type="EMBL" id="FNRT01000002">
    <property type="protein sequence ID" value="SEC98467.1"/>
    <property type="molecule type" value="Genomic_DNA"/>
</dbReference>
<comment type="similarity">
    <text evidence="1">Belongs to the Rv1128c/1148c/1588c/1702c/1945/3466 family.</text>
</comment>
<dbReference type="SMART" id="SM00507">
    <property type="entry name" value="HNHc"/>
    <property type="match status" value="1"/>
</dbReference>
<dbReference type="Pfam" id="PF02720">
    <property type="entry name" value="DUF222"/>
    <property type="match status" value="1"/>
</dbReference>
<dbReference type="GO" id="GO:0004519">
    <property type="term" value="F:endonuclease activity"/>
    <property type="evidence" value="ECO:0007669"/>
    <property type="project" value="InterPro"/>
</dbReference>
<evidence type="ECO:0000313" key="4">
    <source>
        <dbReference type="EMBL" id="SEC98467.1"/>
    </source>
</evidence>
<feature type="domain" description="HNH nuclease" evidence="3">
    <location>
        <begin position="335"/>
        <end position="386"/>
    </location>
</feature>
<evidence type="ECO:0000313" key="5">
    <source>
        <dbReference type="Proteomes" id="UP000198742"/>
    </source>
</evidence>
<gene>
    <name evidence="4" type="ORF">SAMN04489844_3401</name>
</gene>
<keyword evidence="5" id="KW-1185">Reference proteome</keyword>
<proteinExistence type="inferred from homology"/>
<dbReference type="AlphaFoldDB" id="A0A1H4WYS7"/>
<reference evidence="5" key="1">
    <citation type="submission" date="2016-10" db="EMBL/GenBank/DDBJ databases">
        <authorList>
            <person name="Varghese N."/>
            <person name="Submissions S."/>
        </authorList>
    </citation>
    <scope>NUCLEOTIDE SEQUENCE [LARGE SCALE GENOMIC DNA]</scope>
    <source>
        <strain evidence="5">DSM 22017</strain>
    </source>
</reference>
<accession>A0A1H4WYS7</accession>